<comment type="caution">
    <text evidence="3">The sequence shown here is derived from an EMBL/GenBank/DDBJ whole genome shotgun (WGS) entry which is preliminary data.</text>
</comment>
<dbReference type="PROSITE" id="PS51257">
    <property type="entry name" value="PROKAR_LIPOPROTEIN"/>
    <property type="match status" value="1"/>
</dbReference>
<name>A0A829H692_LACPA</name>
<sequence>MKKSLLAGLSVLSVFLLSSCGNSSNSSANANSKTQKSEASKTSKTTAKRVRGRLTKVGTYSVRNGVKATLVKIFHPSQKLTFKEDHKSIDVGFDDIKIIENDIQDSSIKKDLEDVYKTSISGNKFYTVQIDFNLTNKTGNDAYLEGLSTLTIGNRSLSDGQFYDPTPGVTVSNNATYSNSIVAVVDKNETNFSRLGIAFENIDEPGQSNMLMQPTSSQYLNLN</sequence>
<evidence type="ECO:0000313" key="4">
    <source>
        <dbReference type="Proteomes" id="UP000014244"/>
    </source>
</evidence>
<dbReference type="EMBL" id="ANKE01000586">
    <property type="protein sequence ID" value="EPC71269.1"/>
    <property type="molecule type" value="Genomic_DNA"/>
</dbReference>
<dbReference type="Proteomes" id="UP000014244">
    <property type="component" value="Unassembled WGS sequence"/>
</dbReference>
<feature type="signal peptide" evidence="2">
    <location>
        <begin position="1"/>
        <end position="28"/>
    </location>
</feature>
<evidence type="ECO:0000313" key="3">
    <source>
        <dbReference type="EMBL" id="EPC71269.1"/>
    </source>
</evidence>
<feature type="chain" id="PRO_5039630822" description="DUF4352 domain-containing protein" evidence="2">
    <location>
        <begin position="29"/>
        <end position="223"/>
    </location>
</feature>
<accession>A0A829H692</accession>
<evidence type="ECO:0008006" key="5">
    <source>
        <dbReference type="Google" id="ProtNLM"/>
    </source>
</evidence>
<protein>
    <recommendedName>
        <fullName evidence="5">DUF4352 domain-containing protein</fullName>
    </recommendedName>
</protein>
<proteinExistence type="predicted"/>
<reference evidence="3 4" key="1">
    <citation type="journal article" date="2013" name="PLoS ONE">
        <title>Lactobacillus paracasei comparative genomics: towards species pan-genome definition and exploitation of diversity.</title>
        <authorList>
            <person name="Smokvina T."/>
            <person name="Wels M."/>
            <person name="Polka J."/>
            <person name="Chervaux C."/>
            <person name="Brisse S."/>
            <person name="Boekhorst J."/>
            <person name="van Hylckama Vlieg J.E."/>
            <person name="Siezen R.J."/>
        </authorList>
    </citation>
    <scope>NUCLEOTIDE SEQUENCE [LARGE SCALE GENOMIC DNA]</scope>
    <source>
        <strain evidence="3 4">Lpp41</strain>
    </source>
</reference>
<dbReference type="AlphaFoldDB" id="A0A829H692"/>
<keyword evidence="2" id="KW-0732">Signal</keyword>
<organism evidence="3 4">
    <name type="scientific">Lacticaseibacillus paracasei subsp. paracasei Lpp41</name>
    <dbReference type="NCBI Taxonomy" id="1256208"/>
    <lineage>
        <taxon>Bacteria</taxon>
        <taxon>Bacillati</taxon>
        <taxon>Bacillota</taxon>
        <taxon>Bacilli</taxon>
        <taxon>Lactobacillales</taxon>
        <taxon>Lactobacillaceae</taxon>
        <taxon>Lacticaseibacillus</taxon>
    </lineage>
</organism>
<evidence type="ECO:0000256" key="1">
    <source>
        <dbReference type="SAM" id="MobiDB-lite"/>
    </source>
</evidence>
<evidence type="ECO:0000256" key="2">
    <source>
        <dbReference type="SAM" id="SignalP"/>
    </source>
</evidence>
<feature type="compositionally biased region" description="Low complexity" evidence="1">
    <location>
        <begin position="22"/>
        <end position="32"/>
    </location>
</feature>
<feature type="region of interest" description="Disordered" evidence="1">
    <location>
        <begin position="22"/>
        <end position="48"/>
    </location>
</feature>
<gene>
    <name evidence="3" type="ORF">Lpp41_12173</name>
</gene>